<protein>
    <submittedName>
        <fullName evidence="2">Uncharacterized protein</fullName>
    </submittedName>
</protein>
<keyword evidence="1" id="KW-1133">Transmembrane helix</keyword>
<evidence type="ECO:0000256" key="1">
    <source>
        <dbReference type="SAM" id="Phobius"/>
    </source>
</evidence>
<dbReference type="AlphaFoldDB" id="A0A420VWG8"/>
<proteinExistence type="predicted"/>
<sequence length="171" mass="19531">MGFLNEWCKDLFQIIAALGSLGTLGAFLLLFKKDEEKQKQLNALISIAGINEKRLKYQAAPKLWLNGASSSPTQRLISIDLNNKGKRARLLEFKKLEGDFTFKDESLPWDIEQGERRYIFITPNNQHPHDTYYKLIVFYNDDIGNSYQITIEGTGSSVKIISDEEIANKNK</sequence>
<reference evidence="2 3" key="1">
    <citation type="submission" date="2018-10" db="EMBL/GenBank/DDBJ databases">
        <title>Sphingobacterium sp. M05W1-28.</title>
        <authorList>
            <person name="Cai H."/>
        </authorList>
    </citation>
    <scope>NUCLEOTIDE SEQUENCE [LARGE SCALE GENOMIC DNA]</scope>
    <source>
        <strain evidence="2 3">M05W1-28</strain>
    </source>
</reference>
<feature type="transmembrane region" description="Helical" evidence="1">
    <location>
        <begin position="12"/>
        <end position="31"/>
    </location>
</feature>
<keyword evidence="1" id="KW-0812">Transmembrane</keyword>
<keyword evidence="1" id="KW-0472">Membrane</keyword>
<dbReference type="RefSeq" id="WP_121125117.1">
    <property type="nucleotide sequence ID" value="NZ_RBWS01000011.1"/>
</dbReference>
<organism evidence="2 3">
    <name type="scientific">Sphingobacterium puteale</name>
    <dbReference type="NCBI Taxonomy" id="2420510"/>
    <lineage>
        <taxon>Bacteria</taxon>
        <taxon>Pseudomonadati</taxon>
        <taxon>Bacteroidota</taxon>
        <taxon>Sphingobacteriia</taxon>
        <taxon>Sphingobacteriales</taxon>
        <taxon>Sphingobacteriaceae</taxon>
        <taxon>Sphingobacterium</taxon>
    </lineage>
</organism>
<gene>
    <name evidence="2" type="ORF">D7322_15060</name>
</gene>
<name>A0A420VWG8_9SPHI</name>
<comment type="caution">
    <text evidence="2">The sequence shown here is derived from an EMBL/GenBank/DDBJ whole genome shotgun (WGS) entry which is preliminary data.</text>
</comment>
<accession>A0A420VWG8</accession>
<dbReference type="EMBL" id="RBWS01000011">
    <property type="protein sequence ID" value="RKO70595.1"/>
    <property type="molecule type" value="Genomic_DNA"/>
</dbReference>
<evidence type="ECO:0000313" key="3">
    <source>
        <dbReference type="Proteomes" id="UP000282423"/>
    </source>
</evidence>
<evidence type="ECO:0000313" key="2">
    <source>
        <dbReference type="EMBL" id="RKO70595.1"/>
    </source>
</evidence>
<dbReference type="Proteomes" id="UP000282423">
    <property type="component" value="Unassembled WGS sequence"/>
</dbReference>
<keyword evidence="3" id="KW-1185">Reference proteome</keyword>